<evidence type="ECO:0000313" key="2">
    <source>
        <dbReference type="EMBL" id="MCI04075.1"/>
    </source>
</evidence>
<keyword evidence="3" id="KW-1185">Reference proteome</keyword>
<organism evidence="2 3">
    <name type="scientific">Trifolium medium</name>
    <dbReference type="NCBI Taxonomy" id="97028"/>
    <lineage>
        <taxon>Eukaryota</taxon>
        <taxon>Viridiplantae</taxon>
        <taxon>Streptophyta</taxon>
        <taxon>Embryophyta</taxon>
        <taxon>Tracheophyta</taxon>
        <taxon>Spermatophyta</taxon>
        <taxon>Magnoliopsida</taxon>
        <taxon>eudicotyledons</taxon>
        <taxon>Gunneridae</taxon>
        <taxon>Pentapetalae</taxon>
        <taxon>rosids</taxon>
        <taxon>fabids</taxon>
        <taxon>Fabales</taxon>
        <taxon>Fabaceae</taxon>
        <taxon>Papilionoideae</taxon>
        <taxon>50 kb inversion clade</taxon>
        <taxon>NPAAA clade</taxon>
        <taxon>Hologalegina</taxon>
        <taxon>IRL clade</taxon>
        <taxon>Trifolieae</taxon>
        <taxon>Trifolium</taxon>
    </lineage>
</organism>
<feature type="region of interest" description="Disordered" evidence="1">
    <location>
        <begin position="1"/>
        <end position="25"/>
    </location>
</feature>
<accession>A0A392NZW0</accession>
<feature type="compositionally biased region" description="Basic and acidic residues" evidence="1">
    <location>
        <begin position="14"/>
        <end position="25"/>
    </location>
</feature>
<name>A0A392NZW0_9FABA</name>
<evidence type="ECO:0000256" key="1">
    <source>
        <dbReference type="SAM" id="MobiDB-lite"/>
    </source>
</evidence>
<feature type="non-terminal residue" evidence="2">
    <location>
        <position position="1"/>
    </location>
</feature>
<evidence type="ECO:0000313" key="3">
    <source>
        <dbReference type="Proteomes" id="UP000265520"/>
    </source>
</evidence>
<comment type="caution">
    <text evidence="2">The sequence shown here is derived from an EMBL/GenBank/DDBJ whole genome shotgun (WGS) entry which is preliminary data.</text>
</comment>
<proteinExistence type="predicted"/>
<protein>
    <submittedName>
        <fullName evidence="2">Uncharacterized protein</fullName>
    </submittedName>
</protein>
<dbReference type="AlphaFoldDB" id="A0A392NZW0"/>
<dbReference type="Proteomes" id="UP000265520">
    <property type="component" value="Unassembled WGS sequence"/>
</dbReference>
<sequence>ELGRNTGSNAPGPSEREMSHLHLKP</sequence>
<reference evidence="2 3" key="1">
    <citation type="journal article" date="2018" name="Front. Plant Sci.">
        <title>Red Clover (Trifolium pratense) and Zigzag Clover (T. medium) - A Picture of Genomic Similarities and Differences.</title>
        <authorList>
            <person name="Dluhosova J."/>
            <person name="Istvanek J."/>
            <person name="Nedelnik J."/>
            <person name="Repkova J."/>
        </authorList>
    </citation>
    <scope>NUCLEOTIDE SEQUENCE [LARGE SCALE GENOMIC DNA]</scope>
    <source>
        <strain evidence="3">cv. 10/8</strain>
        <tissue evidence="2">Leaf</tissue>
    </source>
</reference>
<dbReference type="EMBL" id="LXQA010054219">
    <property type="protein sequence ID" value="MCI04075.1"/>
    <property type="molecule type" value="Genomic_DNA"/>
</dbReference>
<feature type="compositionally biased region" description="Polar residues" evidence="1">
    <location>
        <begin position="1"/>
        <end position="11"/>
    </location>
</feature>